<gene>
    <name evidence="2" type="ORF">glysoja_043876</name>
</gene>
<keyword evidence="1" id="KW-0732">Signal</keyword>
<evidence type="ECO:0000313" key="2">
    <source>
        <dbReference type="EMBL" id="KHN02580.1"/>
    </source>
</evidence>
<sequence>MAKHHCLSRMCVVCIGSIAVIAELQFLGNHGLEGFFRNDEKKENRSDFENFEDERRTRIGSLKKKALNTSSKFKHSLEKKSSRRKSDGCVSSVSIEDVRNFKEQ</sequence>
<dbReference type="EMBL" id="KN670234">
    <property type="protein sequence ID" value="KHN02580.1"/>
    <property type="molecule type" value="Genomic_DNA"/>
</dbReference>
<feature type="signal peptide" evidence="1">
    <location>
        <begin position="1"/>
        <end position="22"/>
    </location>
</feature>
<name>A0A0B2NZS6_GLYSO</name>
<reference evidence="2" key="1">
    <citation type="submission" date="2014-07" db="EMBL/GenBank/DDBJ databases">
        <title>Identification of a novel salt tolerance gene in wild soybean by whole-genome sequencing.</title>
        <authorList>
            <person name="Lam H.-M."/>
            <person name="Qi X."/>
            <person name="Li M.-W."/>
            <person name="Liu X."/>
            <person name="Xie M."/>
            <person name="Ni M."/>
            <person name="Xu X."/>
        </authorList>
    </citation>
    <scope>NUCLEOTIDE SEQUENCE [LARGE SCALE GENOMIC DNA]</scope>
    <source>
        <tissue evidence="2">Root</tissue>
    </source>
</reference>
<protein>
    <submittedName>
        <fullName evidence="2">Uncharacterized protein</fullName>
    </submittedName>
</protein>
<proteinExistence type="predicted"/>
<accession>A0A0B2NZS6</accession>
<feature type="chain" id="PRO_5002073027" evidence="1">
    <location>
        <begin position="23"/>
        <end position="104"/>
    </location>
</feature>
<dbReference type="Proteomes" id="UP000053555">
    <property type="component" value="Unassembled WGS sequence"/>
</dbReference>
<organism evidence="2">
    <name type="scientific">Glycine soja</name>
    <name type="common">Wild soybean</name>
    <dbReference type="NCBI Taxonomy" id="3848"/>
    <lineage>
        <taxon>Eukaryota</taxon>
        <taxon>Viridiplantae</taxon>
        <taxon>Streptophyta</taxon>
        <taxon>Embryophyta</taxon>
        <taxon>Tracheophyta</taxon>
        <taxon>Spermatophyta</taxon>
        <taxon>Magnoliopsida</taxon>
        <taxon>eudicotyledons</taxon>
        <taxon>Gunneridae</taxon>
        <taxon>Pentapetalae</taxon>
        <taxon>rosids</taxon>
        <taxon>fabids</taxon>
        <taxon>Fabales</taxon>
        <taxon>Fabaceae</taxon>
        <taxon>Papilionoideae</taxon>
        <taxon>50 kb inversion clade</taxon>
        <taxon>NPAAA clade</taxon>
        <taxon>indigoferoid/millettioid clade</taxon>
        <taxon>Phaseoleae</taxon>
        <taxon>Glycine</taxon>
        <taxon>Glycine subgen. Soja</taxon>
    </lineage>
</organism>
<dbReference type="AlphaFoldDB" id="A0A0B2NZS6"/>
<evidence type="ECO:0000256" key="1">
    <source>
        <dbReference type="SAM" id="SignalP"/>
    </source>
</evidence>